<dbReference type="EMBL" id="NOXX01000004">
    <property type="protein sequence ID" value="OYQ52523.1"/>
    <property type="molecule type" value="Genomic_DNA"/>
</dbReference>
<dbReference type="RefSeq" id="WP_094484759.1">
    <property type="nucleotide sequence ID" value="NZ_NOXX01000004.1"/>
</dbReference>
<proteinExistence type="predicted"/>
<organism evidence="1 2">
    <name type="scientific">Flavobacterium aurantiibacter</name>
    <dbReference type="NCBI Taxonomy" id="2023067"/>
    <lineage>
        <taxon>Bacteria</taxon>
        <taxon>Pseudomonadati</taxon>
        <taxon>Bacteroidota</taxon>
        <taxon>Flavobacteriia</taxon>
        <taxon>Flavobacteriales</taxon>
        <taxon>Flavobacteriaceae</taxon>
        <taxon>Flavobacterium</taxon>
    </lineage>
</organism>
<keyword evidence="2" id="KW-1185">Reference proteome</keyword>
<evidence type="ECO:0000313" key="1">
    <source>
        <dbReference type="EMBL" id="OYQ52523.1"/>
    </source>
</evidence>
<reference evidence="1 2" key="1">
    <citation type="submission" date="2017-07" db="EMBL/GenBank/DDBJ databases">
        <title>Flavobacterium cyanobacteriorum sp. nov., isolated from cyanobacterial aggregates in a eutrophic lake.</title>
        <authorList>
            <person name="Cai H."/>
        </authorList>
    </citation>
    <scope>NUCLEOTIDE SEQUENCE [LARGE SCALE GENOMIC DNA]</scope>
    <source>
        <strain evidence="1 2">TH167</strain>
    </source>
</reference>
<comment type="caution">
    <text evidence="1">The sequence shown here is derived from an EMBL/GenBank/DDBJ whole genome shotgun (WGS) entry which is preliminary data.</text>
</comment>
<accession>A0A256AFS7</accession>
<dbReference type="AlphaFoldDB" id="A0A256AFS7"/>
<dbReference type="Proteomes" id="UP000216035">
    <property type="component" value="Unassembled WGS sequence"/>
</dbReference>
<sequence>MMSDLSPAYTAYANDKSLPFTLNLLTCLGATPDTDGMSIAKAISLEHPNATITAFDGFAFYQKNYLGTPNTFSISSLANVQFDKKNNIINNGNGFVVTFQNGQEISRIHTSEYFKRL</sequence>
<name>A0A256AFS7_9FLAO</name>
<evidence type="ECO:0000313" key="2">
    <source>
        <dbReference type="Proteomes" id="UP000216035"/>
    </source>
</evidence>
<gene>
    <name evidence="1" type="ORF">CHX27_00040</name>
</gene>
<protein>
    <submittedName>
        <fullName evidence="1">Uncharacterized protein</fullName>
    </submittedName>
</protein>